<dbReference type="KEGG" id="sbf:JCM31447_21410"/>
<dbReference type="Gene3D" id="3.50.50.60">
    <property type="entry name" value="FAD/NAD(P)-binding domain"/>
    <property type="match status" value="2"/>
</dbReference>
<keyword evidence="6 10" id="KW-0819">tRNA processing</keyword>
<dbReference type="InterPro" id="IPR004417">
    <property type="entry name" value="TrmFO"/>
</dbReference>
<dbReference type="GO" id="GO:0050660">
    <property type="term" value="F:flavin adenine dinucleotide binding"/>
    <property type="evidence" value="ECO:0007669"/>
    <property type="project" value="UniProtKB-UniRule"/>
</dbReference>
<comment type="cofactor">
    <cofactor evidence="1 10">
        <name>FAD</name>
        <dbReference type="ChEBI" id="CHEBI:57692"/>
    </cofactor>
</comment>
<evidence type="ECO:0000256" key="1">
    <source>
        <dbReference type="ARBA" id="ARBA00001974"/>
    </source>
</evidence>
<keyword evidence="5 10" id="KW-0808">Transferase</keyword>
<keyword evidence="9 10" id="KW-0520">NAD</keyword>
<evidence type="ECO:0000256" key="10">
    <source>
        <dbReference type="HAMAP-Rule" id="MF_01037"/>
    </source>
</evidence>
<dbReference type="OrthoDB" id="5288069at2"/>
<evidence type="ECO:0000313" key="12">
    <source>
        <dbReference type="EMBL" id="BBH53694.1"/>
    </source>
</evidence>
<comment type="catalytic activity">
    <reaction evidence="10">
        <text>uridine(54) in tRNA + (6R)-5,10-methylene-5,6,7,8-tetrahydrofolate + NADH + H(+) = 5-methyluridine(54) in tRNA + (6S)-5,6,7,8-tetrahydrofolate + NAD(+)</text>
        <dbReference type="Rhea" id="RHEA:16873"/>
        <dbReference type="Rhea" id="RHEA-COMP:10167"/>
        <dbReference type="Rhea" id="RHEA-COMP:10193"/>
        <dbReference type="ChEBI" id="CHEBI:15378"/>
        <dbReference type="ChEBI" id="CHEBI:15636"/>
        <dbReference type="ChEBI" id="CHEBI:57453"/>
        <dbReference type="ChEBI" id="CHEBI:57540"/>
        <dbReference type="ChEBI" id="CHEBI:57945"/>
        <dbReference type="ChEBI" id="CHEBI:65315"/>
        <dbReference type="ChEBI" id="CHEBI:74447"/>
        <dbReference type="EC" id="2.1.1.74"/>
    </reaction>
</comment>
<keyword evidence="7 10" id="KW-0274">FAD</keyword>
<keyword evidence="3 10" id="KW-0489">Methyltransferase</keyword>
<evidence type="ECO:0000256" key="3">
    <source>
        <dbReference type="ARBA" id="ARBA00022603"/>
    </source>
</evidence>
<keyword evidence="4 10" id="KW-0285">Flavoprotein</keyword>
<dbReference type="InterPro" id="IPR040131">
    <property type="entry name" value="MnmG_N"/>
</dbReference>
<dbReference type="PANTHER" id="PTHR11806">
    <property type="entry name" value="GLUCOSE INHIBITED DIVISION PROTEIN A"/>
    <property type="match status" value="1"/>
</dbReference>
<accession>A0A4P2VNH6</accession>
<feature type="domain" description="MnmG N-terminal" evidence="11">
    <location>
        <begin position="214"/>
        <end position="398"/>
    </location>
</feature>
<evidence type="ECO:0000256" key="2">
    <source>
        <dbReference type="ARBA" id="ARBA00022490"/>
    </source>
</evidence>
<dbReference type="Pfam" id="PF01134">
    <property type="entry name" value="GIDA"/>
    <property type="match status" value="2"/>
</dbReference>
<comment type="catalytic activity">
    <reaction evidence="10">
        <text>uridine(54) in tRNA + (6R)-5,10-methylene-5,6,7,8-tetrahydrofolate + NADPH + H(+) = 5-methyluridine(54) in tRNA + (6S)-5,6,7,8-tetrahydrofolate + NADP(+)</text>
        <dbReference type="Rhea" id="RHEA:62372"/>
        <dbReference type="Rhea" id="RHEA-COMP:10167"/>
        <dbReference type="Rhea" id="RHEA-COMP:10193"/>
        <dbReference type="ChEBI" id="CHEBI:15378"/>
        <dbReference type="ChEBI" id="CHEBI:15636"/>
        <dbReference type="ChEBI" id="CHEBI:57453"/>
        <dbReference type="ChEBI" id="CHEBI:57783"/>
        <dbReference type="ChEBI" id="CHEBI:58349"/>
        <dbReference type="ChEBI" id="CHEBI:65315"/>
        <dbReference type="ChEBI" id="CHEBI:74447"/>
        <dbReference type="EC" id="2.1.1.74"/>
    </reaction>
</comment>
<dbReference type="GO" id="GO:0030488">
    <property type="term" value="P:tRNA methylation"/>
    <property type="evidence" value="ECO:0007669"/>
    <property type="project" value="TreeGrafter"/>
</dbReference>
<comment type="similarity">
    <text evidence="10">Belongs to the MnmG family. TrmFO subfamily.</text>
</comment>
<evidence type="ECO:0000256" key="4">
    <source>
        <dbReference type="ARBA" id="ARBA00022630"/>
    </source>
</evidence>
<evidence type="ECO:0000256" key="8">
    <source>
        <dbReference type="ARBA" id="ARBA00022857"/>
    </source>
</evidence>
<feature type="binding site" evidence="10">
    <location>
        <begin position="7"/>
        <end position="12"/>
    </location>
    <ligand>
        <name>FAD</name>
        <dbReference type="ChEBI" id="CHEBI:57692"/>
    </ligand>
</feature>
<dbReference type="PANTHER" id="PTHR11806:SF2">
    <property type="entry name" value="METHYLENETETRAHYDROFOLATE--TRNA-(URACIL-5-)-METHYLTRANSFERASE TRMFO"/>
    <property type="match status" value="1"/>
</dbReference>
<proteinExistence type="inferred from homology"/>
<keyword evidence="13" id="KW-1185">Reference proteome</keyword>
<dbReference type="AlphaFoldDB" id="A0A4P2VNH6"/>
<dbReference type="RefSeq" id="WP_130610066.1">
    <property type="nucleotide sequence ID" value="NZ_AP019368.1"/>
</dbReference>
<dbReference type="InterPro" id="IPR036188">
    <property type="entry name" value="FAD/NAD-bd_sf"/>
</dbReference>
<dbReference type="EC" id="2.1.1.74" evidence="10"/>
<evidence type="ECO:0000256" key="9">
    <source>
        <dbReference type="ARBA" id="ARBA00023027"/>
    </source>
</evidence>
<comment type="subcellular location">
    <subcellularLocation>
        <location evidence="10">Cytoplasm</location>
    </subcellularLocation>
</comment>
<dbReference type="SUPFAM" id="SSF51905">
    <property type="entry name" value="FAD/NAD(P)-binding domain"/>
    <property type="match status" value="1"/>
</dbReference>
<evidence type="ECO:0000313" key="13">
    <source>
        <dbReference type="Proteomes" id="UP000291236"/>
    </source>
</evidence>
<dbReference type="GO" id="GO:0047151">
    <property type="term" value="F:tRNA (uracil(54)-C5)-methyltransferase activity, 5,10-methylenetetrahydrofolate-dependent"/>
    <property type="evidence" value="ECO:0007669"/>
    <property type="project" value="UniProtKB-UniRule"/>
</dbReference>
<dbReference type="GO" id="GO:0002098">
    <property type="term" value="P:tRNA wobble uridine modification"/>
    <property type="evidence" value="ECO:0007669"/>
    <property type="project" value="TreeGrafter"/>
</dbReference>
<organism evidence="12 13">
    <name type="scientific">Fluviispira sanaruensis</name>
    <dbReference type="NCBI Taxonomy" id="2493639"/>
    <lineage>
        <taxon>Bacteria</taxon>
        <taxon>Pseudomonadati</taxon>
        <taxon>Bdellovibrionota</taxon>
        <taxon>Oligoflexia</taxon>
        <taxon>Silvanigrellales</taxon>
        <taxon>Silvanigrellaceae</taxon>
        <taxon>Fluviispira</taxon>
    </lineage>
</organism>
<evidence type="ECO:0000256" key="7">
    <source>
        <dbReference type="ARBA" id="ARBA00022827"/>
    </source>
</evidence>
<dbReference type="Proteomes" id="UP000291236">
    <property type="component" value="Chromosome"/>
</dbReference>
<dbReference type="HAMAP" id="MF_01037">
    <property type="entry name" value="TrmFO"/>
    <property type="match status" value="1"/>
</dbReference>
<evidence type="ECO:0000256" key="6">
    <source>
        <dbReference type="ARBA" id="ARBA00022694"/>
    </source>
</evidence>
<reference evidence="12 13" key="1">
    <citation type="submission" date="2018-12" db="EMBL/GenBank/DDBJ databases">
        <title>Rubrispira sanarue gen. nov., sp., nov., a member of the order Silvanigrellales, isolated from a brackish lake in Hamamatsu Japan.</title>
        <authorList>
            <person name="Maejima Y."/>
            <person name="Iino T."/>
            <person name="Muraguchi Y."/>
            <person name="Fukuda K."/>
            <person name="Nojiri H."/>
            <person name="Ohkuma M."/>
            <person name="Moriuchi R."/>
            <person name="Dohra H."/>
            <person name="Kimbara K."/>
            <person name="Shintani M."/>
        </authorList>
    </citation>
    <scope>NUCLEOTIDE SEQUENCE [LARGE SCALE GENOMIC DNA]</scope>
    <source>
        <strain evidence="12 13">RF1110005</strain>
    </source>
</reference>
<gene>
    <name evidence="10" type="primary">trmFO</name>
    <name evidence="12" type="ORF">JCM31447_21410</name>
</gene>
<comment type="function">
    <text evidence="10">Catalyzes the folate-dependent formation of 5-methyl-uridine at position 54 (M-5-U54) in all tRNAs.</text>
</comment>
<sequence length="489" mass="54741">MKVAVIGAGLAGSECAWVLAEKYGIQVTLFEMKAKKTTPAQISPHLFAELVCSNSLKSKSRLNPAGTLKSEIEQLGSIVIPSAKYAEVPAGETLAVDRELFSQTITDKLKQHKNLKIVDCIIERASDVFKHTDFAAVVIATGPLTDDSLANDLRNMTGTEELYFYDAIAPILDGDTIDNSIAFLANRQTRTHAFEKKQAQEKALTDGLPPIADEEEEGHYLNIPLNKEEYYSFVEKVCAGAKVPHKEFEEPKYFNGCQPIEVLAERGPRTLAFGPMKPRGLDDPRTGRMPYAVVQLRKEKMGDSAWNMVGFQTRLTWGAQKEILRTLPGLANVEFFRMGSMHRNTYLVSPNILNEDFTLKADKRFYLAGQIMGVEGYLESSAMGVYIAHVIGQKLKNNRRLSCPPANTSLGCLARYCIYGETKRFSPMNIHWGLYNDLSKEDINKYSTNPENILKLKKLDKSVKRELMACRSEDLFSAWLKETELNCLS</sequence>
<keyword evidence="8 10" id="KW-0521">NADP</keyword>
<feature type="domain" description="MnmG N-terminal" evidence="11">
    <location>
        <begin position="2"/>
        <end position="198"/>
    </location>
</feature>
<evidence type="ECO:0000259" key="11">
    <source>
        <dbReference type="Pfam" id="PF01134"/>
    </source>
</evidence>
<evidence type="ECO:0000256" key="5">
    <source>
        <dbReference type="ARBA" id="ARBA00022679"/>
    </source>
</evidence>
<dbReference type="EMBL" id="AP019368">
    <property type="protein sequence ID" value="BBH53694.1"/>
    <property type="molecule type" value="Genomic_DNA"/>
</dbReference>
<name>A0A4P2VNH6_FLUSA</name>
<dbReference type="GO" id="GO:0005829">
    <property type="term" value="C:cytosol"/>
    <property type="evidence" value="ECO:0007669"/>
    <property type="project" value="TreeGrafter"/>
</dbReference>
<dbReference type="NCBIfam" id="NF003739">
    <property type="entry name" value="PRK05335.1"/>
    <property type="match status" value="1"/>
</dbReference>
<keyword evidence="2 10" id="KW-0963">Cytoplasm</keyword>
<dbReference type="InterPro" id="IPR002218">
    <property type="entry name" value="MnmG-rel"/>
</dbReference>
<protein>
    <recommendedName>
        <fullName evidence="10">Methylenetetrahydrofolate--tRNA-(uracil-5-)-methyltransferase TrmFO</fullName>
        <ecNumber evidence="10">2.1.1.74</ecNumber>
    </recommendedName>
    <alternativeName>
        <fullName evidence="10">Folate-dependent tRNA (uracil-5-)-methyltransferase</fullName>
    </alternativeName>
    <alternativeName>
        <fullName evidence="10">Folate-dependent tRNA(M-5-U54)-methyltransferase</fullName>
    </alternativeName>
</protein>